<dbReference type="SUPFAM" id="SSF88713">
    <property type="entry name" value="Glycoside hydrolase/deacetylase"/>
    <property type="match status" value="1"/>
</dbReference>
<dbReference type="CDD" id="cd10917">
    <property type="entry name" value="CE4_NodB_like_6s_7s"/>
    <property type="match status" value="1"/>
</dbReference>
<evidence type="ECO:0000259" key="1">
    <source>
        <dbReference type="PROSITE" id="PS51677"/>
    </source>
</evidence>
<dbReference type="GO" id="GO:0005975">
    <property type="term" value="P:carbohydrate metabolic process"/>
    <property type="evidence" value="ECO:0007669"/>
    <property type="project" value="InterPro"/>
</dbReference>
<dbReference type="AlphaFoldDB" id="A0A4Q1SK21"/>
<dbReference type="InterPro" id="IPR002509">
    <property type="entry name" value="NODB_dom"/>
</dbReference>
<dbReference type="GO" id="GO:0016810">
    <property type="term" value="F:hydrolase activity, acting on carbon-nitrogen (but not peptide) bonds"/>
    <property type="evidence" value="ECO:0007669"/>
    <property type="project" value="InterPro"/>
</dbReference>
<dbReference type="OrthoDB" id="9812065at2"/>
<dbReference type="Gene3D" id="3.20.20.370">
    <property type="entry name" value="Glycoside hydrolase/deacetylase"/>
    <property type="match status" value="1"/>
</dbReference>
<dbReference type="InterPro" id="IPR050248">
    <property type="entry name" value="Polysacc_deacetylase_ArnD"/>
</dbReference>
<evidence type="ECO:0000313" key="2">
    <source>
        <dbReference type="EMBL" id="RXS97795.1"/>
    </source>
</evidence>
<dbReference type="Proteomes" id="UP000290253">
    <property type="component" value="Unassembled WGS sequence"/>
</dbReference>
<dbReference type="EMBL" id="SDMK01000001">
    <property type="protein sequence ID" value="RXS97795.1"/>
    <property type="molecule type" value="Genomic_DNA"/>
</dbReference>
<reference evidence="2 3" key="1">
    <citation type="journal article" date="2016" name="Int. J. Syst. Evol. Microbiol.">
        <title>Acidipila dinghuensis sp. nov., an acidobacterium isolated from forest soil.</title>
        <authorList>
            <person name="Jiang Y.W."/>
            <person name="Wang J."/>
            <person name="Chen M.H."/>
            <person name="Lv Y.Y."/>
            <person name="Qiu L.H."/>
        </authorList>
    </citation>
    <scope>NUCLEOTIDE SEQUENCE [LARGE SCALE GENOMIC DNA]</scope>
    <source>
        <strain evidence="2 3">DHOF10</strain>
    </source>
</reference>
<accession>A0A4Q1SK21</accession>
<dbReference type="PROSITE" id="PS51677">
    <property type="entry name" value="NODB"/>
    <property type="match status" value="1"/>
</dbReference>
<dbReference type="PANTHER" id="PTHR10587:SF137">
    <property type="entry name" value="4-DEOXY-4-FORMAMIDO-L-ARABINOSE-PHOSPHOUNDECAPRENOL DEFORMYLASE ARND-RELATED"/>
    <property type="match status" value="1"/>
</dbReference>
<dbReference type="RefSeq" id="WP_129207574.1">
    <property type="nucleotide sequence ID" value="NZ_BMGU01000001.1"/>
</dbReference>
<dbReference type="PANTHER" id="PTHR10587">
    <property type="entry name" value="GLYCOSYL TRANSFERASE-RELATED"/>
    <property type="match status" value="1"/>
</dbReference>
<sequence length="241" mass="26806">MSLPLIAGSALAAAGLGVGGYFYAGMWPTSQLFGRAVLAGRDPAEYALTYDDGPNDRCTEALLEILARYQTRATFFMIGRFVRERGALVRRVREAGHLVANHTFTHPVLLFEKPAKVREELARTNAALEDALGERVTHFRPPHGARRPDVLRAARELGLTPVLWNAMGYDWKPTTGETILANLDRSIVRNRRRGRGSNLLLHDGGQASIGQDRMATVRATEMLLERERGRVRFVTVDAWQA</sequence>
<keyword evidence="3" id="KW-1185">Reference proteome</keyword>
<dbReference type="Pfam" id="PF01522">
    <property type="entry name" value="Polysacc_deac_1"/>
    <property type="match status" value="1"/>
</dbReference>
<proteinExistence type="predicted"/>
<protein>
    <submittedName>
        <fullName evidence="2">Polysaccharide deacetylase family protein</fullName>
    </submittedName>
</protein>
<feature type="domain" description="NodB homology" evidence="1">
    <location>
        <begin position="44"/>
        <end position="237"/>
    </location>
</feature>
<organism evidence="2 3">
    <name type="scientific">Silvibacterium dinghuense</name>
    <dbReference type="NCBI Taxonomy" id="1560006"/>
    <lineage>
        <taxon>Bacteria</taxon>
        <taxon>Pseudomonadati</taxon>
        <taxon>Acidobacteriota</taxon>
        <taxon>Terriglobia</taxon>
        <taxon>Terriglobales</taxon>
        <taxon>Acidobacteriaceae</taxon>
        <taxon>Silvibacterium</taxon>
    </lineage>
</organism>
<name>A0A4Q1SK21_9BACT</name>
<comment type="caution">
    <text evidence="2">The sequence shown here is derived from an EMBL/GenBank/DDBJ whole genome shotgun (WGS) entry which is preliminary data.</text>
</comment>
<dbReference type="InterPro" id="IPR011330">
    <property type="entry name" value="Glyco_hydro/deAcase_b/a-brl"/>
</dbReference>
<evidence type="ECO:0000313" key="3">
    <source>
        <dbReference type="Proteomes" id="UP000290253"/>
    </source>
</evidence>
<gene>
    <name evidence="2" type="ORF">ESZ00_08020</name>
</gene>